<feature type="compositionally biased region" description="Low complexity" evidence="2">
    <location>
        <begin position="2110"/>
        <end position="2132"/>
    </location>
</feature>
<feature type="compositionally biased region" description="Basic and acidic residues" evidence="2">
    <location>
        <begin position="2230"/>
        <end position="2246"/>
    </location>
</feature>
<dbReference type="InterPro" id="IPR032302">
    <property type="entry name" value="THOC2_N"/>
</dbReference>
<feature type="compositionally biased region" description="Basic and acidic residues" evidence="2">
    <location>
        <begin position="2339"/>
        <end position="2351"/>
    </location>
</feature>
<feature type="compositionally biased region" description="Low complexity" evidence="2">
    <location>
        <begin position="2250"/>
        <end position="2263"/>
    </location>
</feature>
<dbReference type="Pfam" id="PF11262">
    <property type="entry name" value="Tho2"/>
    <property type="match status" value="1"/>
</dbReference>
<feature type="region of interest" description="Disordered" evidence="2">
    <location>
        <begin position="563"/>
        <end position="594"/>
    </location>
</feature>
<feature type="compositionally biased region" description="Basic and acidic residues" evidence="2">
    <location>
        <begin position="2362"/>
        <end position="2382"/>
    </location>
</feature>
<dbReference type="Proteomes" id="UP000041254">
    <property type="component" value="Unassembled WGS sequence"/>
</dbReference>
<sequence>MSRRYFIKGQAFDSCAAAATEKIKEVDAALKELGDPPQPSDDAAHSQAIRESRKALIELFNEVVRLAVSEDNDMKPDQALELLHRAIVMEGGQQRHRVIYATLCEALTVTGWAVKPVTDNKGKTVEPETGEWRRYKTLINGITDRAIVPAAVKGELVDSSLIDLLKGRAAKPRLGTSPTHIYSLFRESTEGYARIIDLMENAIKPPAMSQSHTSPAEGGLKDPVCVESLFGQLVVISSFFDLCSKRILAILLTYLEASLDAAAGVADGQVVALLTLMAAFPKTLITDCVCFHLAHQQHLSPASLFLRHLANRIRKIRAKRERASRGDDASAKKDNGSDKGEEGAIKEDTQTDDTKDAAWPDYDGRRPLPHVLVPPTESFFTAVALLISNGLADLERIYPFLDPPDHHLHLLHHLVMYLYAKEEEQYSFSTTGAPSDRNYRLSAELKPDASRRTADAVRAATGGRGPGMVRLHQGQGQDDSSRPSPAPLRSMGKGVYTSRIPTPFSKGSPSSRHDTADTEAMPLTRNPDDSWPAPPRALVAADKTSGHQGDLTRCLPINLADATFPHPEQQKGGGGGGQQSKQAEERPRSDHPDRYMRLEGEVGLHRSFVKDDRHKGPVAMMKDVASTSSGGGDKTGVREESKIEEELSLDVKLLQSLKYEELPLDYNYCEMLAFVNALHSTKLRLIAALIDINAWPLAEAMIHQLTQPVDGSPPEAPPLFPAFMPLMHHAIRSSFFRLMRWVIDPLYQQIHPLRDINPLANRQPRGPRKQGKSLHEYGLQPPVKVPSWSPFSNVTQDEAMGDDSMVQGVRQCEKWEDLAGVLPMLYHAGYLLHGDASLLTMVNGVLLKGVELEGSGKTEDGDTVMGGAADGGPQAPLFELLEPLLLHVLMPAMTYLPANSMVSEGIWELLKCLSTDRRYAVYADLMKAYTEFPLSIQWHGTSKMATSLFKRIVAKQQSAARQSGGPSGGMQLMSMGGAAADAMDVDLDIGPRTSAHTSKNLHNLFYRYCVCNPFPVFTLANKQVKMAPNIIPHLVETTKTVTDFSADAAVFILTFLRLESGEGRDGLLEECEAAGLKMPQGTAFPAIFEWNAKFLRKHPNVDIFPLLVCIIQKLAENDVSLERLLVQEVLKYMGGIPFVEHTSLNAEQIRAQAGGPLLRFHALQTHRDGLPSDAENKEVARLLRKGKEALLRALNKSQLHLNNASRAASADSGAAAVGAVSSTRKRPFDEVEAAVATEISTDGKLVVPLIYTLAGQLSGAFWPSAKQHLTARLSSDKRYADYVRKADQVLRTLGGLGDDAHMCLQGLCEFLADNTNVNAHPMLPHQQPQPHPHPQHTHKGGQQAKVRAGKRGSGAAFETDYAELCPTFGRLLAYMEVEEAFRVVRPSLPPYPLVDKHDSMEVDGSLAQKKRDDGEAVLEGIGAMVGAHFAAEQAAPASSVPPAADAAPTQDRSKRRKTDAQHEEQQPQAKSGKRKAEGEADSPPPPKKTSQAADSTTGDGDKDMVAGAFPRPWLAMRGQLLAWRKEEGCVRRGGVGGGWLEGFTMDLYLTFWRLDWSDMLVPKDVYDATLQQIETNIKEVHRRRDALLQDKRDRYGRAPDREEDVRRDIRVLEKEVERLKTSKQELQAEFDRLVTNQQHVTERIDHDKINFFTAPTNASLDASAQEGACAYLHASPHYLHPAVCVVKYLLAPRIKCSTGDAMFGWEFMTRLVEARTPNLYFFPLVEACVKTMPPLIRGMTDSEAWSCGSLFNKIFTTLTEWQRAPNKYVKEFDENPCLSIFQAQLVARSTDPPPASEAPGPATESATPTLAPQPLGEKLLVLLMHFEEEIFTFFFTMVRQALDGSDGPLEAAADGDKGDDDSKMDEEEAAAEKERQQERVKRNKENAYQEVKRGLAFLVQAAPAFPCTQFVATELRKLMDQLGAHAAKDRMDWPDVRSNANGYAYQKLRHDAPRLDVGDHAAHQSLKAWLKAQERAPPPESSPKQPSPAASPPRPLPPPPPKNLLDVGPPPRTQPSAAPAQRPPTQQTLPPSRPAPAPAKPLAASVADSGAPSRAPQAPRAAANALAAPAASSEPKAKSPPPKATAPPTKAPAGAAAAAAPTVRPPSTQPPQEKQPQQQQEPSARPKAASVPSPKPPPSKSPPPSGPSAAAAAAPKAASTSPRPPSTSPKTGGIVLGPKATSKSPPARSPTSTPTPQLRPKPTSTPPKQPTGQPPSSPPVKPSAAAKPAADLKAEEHLAQKKEAVREQMASSRAALSPRPSSAKETPSAAAKPGAKADGVSKAPRAASPVPSGGTGRAPGARRDGPSAPPPSSAGPASQAGPDRAAKGAASPPSSQNGRVKESQEGPRKGDAAAAASAASSQHEKSPVRSDRGSERGSDRRATPKATAPGGRPRNALNSLDSPAPAPGGSSRLASGGGGAPNGPSSSRQSERRKEGPPPPEPVSTRSMRSDAYGPRGEGARGDGHYTRGSVTQGLSSGDWRDSRGDDWRGDRGGYREKDSRERRQQHSHYPQQHEKPRSFYETRRRS</sequence>
<dbReference type="PANTHER" id="PTHR21597">
    <property type="entry name" value="THO2 PROTEIN"/>
    <property type="match status" value="1"/>
</dbReference>
<feature type="compositionally biased region" description="Basic and acidic residues" evidence="2">
    <location>
        <begin position="2479"/>
        <end position="2505"/>
    </location>
</feature>
<dbReference type="PANTHER" id="PTHR21597:SF0">
    <property type="entry name" value="THO COMPLEX SUBUNIT 2"/>
    <property type="match status" value="1"/>
</dbReference>
<evidence type="ECO:0000313" key="5">
    <source>
        <dbReference type="EMBL" id="CEL93372.1"/>
    </source>
</evidence>
<evidence type="ECO:0000256" key="1">
    <source>
        <dbReference type="SAM" id="Coils"/>
    </source>
</evidence>
<organism evidence="5 6">
    <name type="scientific">Vitrella brassicaformis (strain CCMP3155)</name>
    <dbReference type="NCBI Taxonomy" id="1169540"/>
    <lineage>
        <taxon>Eukaryota</taxon>
        <taxon>Sar</taxon>
        <taxon>Alveolata</taxon>
        <taxon>Colpodellida</taxon>
        <taxon>Vitrellaceae</taxon>
        <taxon>Vitrella</taxon>
    </lineage>
</organism>
<feature type="compositionally biased region" description="Basic and acidic residues" evidence="2">
    <location>
        <begin position="1870"/>
        <end position="1885"/>
    </location>
</feature>
<feature type="compositionally biased region" description="Low complexity" evidence="2">
    <location>
        <begin position="2178"/>
        <end position="2196"/>
    </location>
</feature>
<evidence type="ECO:0000256" key="2">
    <source>
        <dbReference type="SAM" id="MobiDB-lite"/>
    </source>
</evidence>
<gene>
    <name evidence="5" type="ORF">Vbra_20205</name>
</gene>
<dbReference type="OrthoDB" id="29024at2759"/>
<feature type="region of interest" description="Disordered" evidence="2">
    <location>
        <begin position="320"/>
        <end position="362"/>
    </location>
</feature>
<proteinExistence type="predicted"/>
<feature type="compositionally biased region" description="Pro residues" evidence="2">
    <location>
        <begin position="2133"/>
        <end position="2146"/>
    </location>
</feature>
<dbReference type="Pfam" id="PF16134">
    <property type="entry name" value="THOC2_N"/>
    <property type="match status" value="1"/>
</dbReference>
<dbReference type="InParanoid" id="A0A0G4ECD9"/>
<feature type="compositionally biased region" description="Low complexity" evidence="2">
    <location>
        <begin position="2352"/>
        <end position="2361"/>
    </location>
</feature>
<dbReference type="EMBL" id="CDMY01000158">
    <property type="protein sequence ID" value="CEL93372.1"/>
    <property type="molecule type" value="Genomic_DNA"/>
</dbReference>
<reference evidence="5 6" key="1">
    <citation type="submission" date="2014-11" db="EMBL/GenBank/DDBJ databases">
        <authorList>
            <person name="Zhu J."/>
            <person name="Qi W."/>
            <person name="Song R."/>
        </authorList>
    </citation>
    <scope>NUCLEOTIDE SEQUENCE [LARGE SCALE GENOMIC DNA]</scope>
</reference>
<feature type="compositionally biased region" description="Pro residues" evidence="2">
    <location>
        <begin position="2197"/>
        <end position="2221"/>
    </location>
</feature>
<keyword evidence="6" id="KW-1185">Reference proteome</keyword>
<feature type="region of interest" description="Disordered" evidence="2">
    <location>
        <begin position="1972"/>
        <end position="2527"/>
    </location>
</feature>
<name>A0A0G4ECD9_VITBC</name>
<feature type="compositionally biased region" description="Low complexity" evidence="2">
    <location>
        <begin position="2147"/>
        <end position="2161"/>
    </location>
</feature>
<feature type="compositionally biased region" description="Low complexity" evidence="2">
    <location>
        <begin position="2086"/>
        <end position="2102"/>
    </location>
</feature>
<feature type="coiled-coil region" evidence="1">
    <location>
        <begin position="1570"/>
        <end position="1636"/>
    </location>
</feature>
<dbReference type="GO" id="GO:0000445">
    <property type="term" value="C:THO complex part of transcription export complex"/>
    <property type="evidence" value="ECO:0007669"/>
    <property type="project" value="TreeGrafter"/>
</dbReference>
<dbReference type="STRING" id="1169540.A0A0G4ECD9"/>
<feature type="compositionally biased region" description="Basic and acidic residues" evidence="2">
    <location>
        <begin position="445"/>
        <end position="455"/>
    </location>
</feature>
<feature type="compositionally biased region" description="Basic and acidic residues" evidence="2">
    <location>
        <begin position="582"/>
        <end position="594"/>
    </location>
</feature>
<feature type="region of interest" description="Disordered" evidence="2">
    <location>
        <begin position="1789"/>
        <end position="1811"/>
    </location>
</feature>
<keyword evidence="1" id="KW-0175">Coiled coil</keyword>
<evidence type="ECO:0000259" key="3">
    <source>
        <dbReference type="Pfam" id="PF11262"/>
    </source>
</evidence>
<feature type="region of interest" description="Disordered" evidence="2">
    <location>
        <begin position="445"/>
        <end position="536"/>
    </location>
</feature>
<feature type="compositionally biased region" description="Polar residues" evidence="2">
    <location>
        <begin position="1488"/>
        <end position="1498"/>
    </location>
</feature>
<feature type="region of interest" description="Disordered" evidence="2">
    <location>
        <begin position="1846"/>
        <end position="1885"/>
    </location>
</feature>
<feature type="region of interest" description="Disordered" evidence="2">
    <location>
        <begin position="1433"/>
        <end position="1506"/>
    </location>
</feature>
<dbReference type="GO" id="GO:0003729">
    <property type="term" value="F:mRNA binding"/>
    <property type="evidence" value="ECO:0007669"/>
    <property type="project" value="TreeGrafter"/>
</dbReference>
<feature type="compositionally biased region" description="Basic and acidic residues" evidence="2">
    <location>
        <begin position="2512"/>
        <end position="2527"/>
    </location>
</feature>
<dbReference type="InterPro" id="IPR021418">
    <property type="entry name" value="THO_THOC2_C"/>
</dbReference>
<feature type="compositionally biased region" description="Low complexity" evidence="2">
    <location>
        <begin position="2040"/>
        <end position="2074"/>
    </location>
</feature>
<feature type="domain" description="THO complex subunitTHOC2 C-terminal" evidence="3">
    <location>
        <begin position="1543"/>
        <end position="1944"/>
    </location>
</feature>
<dbReference type="GO" id="GO:0006397">
    <property type="term" value="P:mRNA processing"/>
    <property type="evidence" value="ECO:0007669"/>
    <property type="project" value="InterPro"/>
</dbReference>
<feature type="compositionally biased region" description="Pro residues" evidence="2">
    <location>
        <begin position="1976"/>
        <end position="2013"/>
    </location>
</feature>
<dbReference type="GO" id="GO:0006406">
    <property type="term" value="P:mRNA export from nucleus"/>
    <property type="evidence" value="ECO:0007669"/>
    <property type="project" value="InterPro"/>
</dbReference>
<feature type="region of interest" description="Disordered" evidence="2">
    <location>
        <begin position="1319"/>
        <end position="1348"/>
    </location>
</feature>
<protein>
    <submittedName>
        <fullName evidence="5">Uncharacterized protein</fullName>
    </submittedName>
</protein>
<dbReference type="InterPro" id="IPR040007">
    <property type="entry name" value="Tho2"/>
</dbReference>
<feature type="compositionally biased region" description="Acidic residues" evidence="2">
    <location>
        <begin position="1857"/>
        <end position="1869"/>
    </location>
</feature>
<feature type="domain" description="THO complex subunit 2 N-terminal" evidence="4">
    <location>
        <begin position="725"/>
        <end position="955"/>
    </location>
</feature>
<dbReference type="VEuPathDB" id="CryptoDB:Vbra_20205"/>
<feature type="compositionally biased region" description="Low complexity" evidence="2">
    <location>
        <begin position="1433"/>
        <end position="1448"/>
    </location>
</feature>
<accession>A0A0G4ECD9</accession>
<evidence type="ECO:0000259" key="4">
    <source>
        <dbReference type="Pfam" id="PF16134"/>
    </source>
</evidence>
<evidence type="ECO:0000313" key="6">
    <source>
        <dbReference type="Proteomes" id="UP000041254"/>
    </source>
</evidence>
<feature type="compositionally biased region" description="Basic and acidic residues" evidence="2">
    <location>
        <begin position="321"/>
        <end position="362"/>
    </location>
</feature>